<name>A0A0G1C524_9BACT</name>
<protein>
    <submittedName>
        <fullName evidence="2">Uncharacterized protein</fullName>
    </submittedName>
</protein>
<evidence type="ECO:0000256" key="1">
    <source>
        <dbReference type="SAM" id="MobiDB-lite"/>
    </source>
</evidence>
<evidence type="ECO:0000313" key="2">
    <source>
        <dbReference type="EMBL" id="KKS44743.1"/>
    </source>
</evidence>
<dbReference type="Proteomes" id="UP000034875">
    <property type="component" value="Unassembled WGS sequence"/>
</dbReference>
<proteinExistence type="predicted"/>
<organism evidence="2 3">
    <name type="scientific">candidate division CPR1 bacterium GW2011_GWA2_42_17</name>
    <dbReference type="NCBI Taxonomy" id="1618341"/>
    <lineage>
        <taxon>Bacteria</taxon>
        <taxon>candidate division CPR1</taxon>
    </lineage>
</organism>
<accession>A0A0G1C524</accession>
<comment type="caution">
    <text evidence="2">The sequence shown here is derived from an EMBL/GenBank/DDBJ whole genome shotgun (WGS) entry which is preliminary data.</text>
</comment>
<gene>
    <name evidence="2" type="ORF">UV05_C0001G0003</name>
</gene>
<sequence length="120" mass="12711">MNPTTPNKPAEPVGPSQPQNNEVNIIASTDGTNLEVAVENLSALGESPAEAFNASSLSGQNVLNISELSQQHLKAFVNINAAGSIVPVQVNFVVLMNSTIQNLNNNNTLDIQNITNFQAQ</sequence>
<reference evidence="2 3" key="1">
    <citation type="journal article" date="2015" name="Nature">
        <title>rRNA introns, odd ribosomes, and small enigmatic genomes across a large radiation of phyla.</title>
        <authorList>
            <person name="Brown C.T."/>
            <person name="Hug L.A."/>
            <person name="Thomas B.C."/>
            <person name="Sharon I."/>
            <person name="Castelle C.J."/>
            <person name="Singh A."/>
            <person name="Wilkins M.J."/>
            <person name="Williams K.H."/>
            <person name="Banfield J.F."/>
        </authorList>
    </citation>
    <scope>NUCLEOTIDE SEQUENCE [LARGE SCALE GENOMIC DNA]</scope>
</reference>
<evidence type="ECO:0000313" key="3">
    <source>
        <dbReference type="Proteomes" id="UP000034875"/>
    </source>
</evidence>
<dbReference type="EMBL" id="LCCZ01000001">
    <property type="protein sequence ID" value="KKS44743.1"/>
    <property type="molecule type" value="Genomic_DNA"/>
</dbReference>
<dbReference type="AlphaFoldDB" id="A0A0G1C524"/>
<feature type="region of interest" description="Disordered" evidence="1">
    <location>
        <begin position="1"/>
        <end position="23"/>
    </location>
</feature>